<evidence type="ECO:0000256" key="2">
    <source>
        <dbReference type="SAM" id="Phobius"/>
    </source>
</evidence>
<keyword evidence="2" id="KW-0812">Transmembrane</keyword>
<protein>
    <submittedName>
        <fullName evidence="3">Uncharacterized protein</fullName>
    </submittedName>
</protein>
<evidence type="ECO:0000256" key="1">
    <source>
        <dbReference type="SAM" id="MobiDB-lite"/>
    </source>
</evidence>
<proteinExistence type="predicted"/>
<evidence type="ECO:0000313" key="4">
    <source>
        <dbReference type="Proteomes" id="UP000224854"/>
    </source>
</evidence>
<feature type="compositionally biased region" description="Polar residues" evidence="1">
    <location>
        <begin position="77"/>
        <end position="92"/>
    </location>
</feature>
<keyword evidence="4" id="KW-1185">Reference proteome</keyword>
<feature type="region of interest" description="Disordered" evidence="1">
    <location>
        <begin position="77"/>
        <end position="107"/>
    </location>
</feature>
<comment type="caution">
    <text evidence="3">The sequence shown here is derived from an EMBL/GenBank/DDBJ whole genome shotgun (WGS) entry which is preliminary data.</text>
</comment>
<keyword evidence="2" id="KW-0472">Membrane</keyword>
<keyword evidence="2" id="KW-1133">Transmembrane helix</keyword>
<gene>
    <name evidence="3" type="ORF">CDD82_6684</name>
</gene>
<dbReference type="PROSITE" id="PS51257">
    <property type="entry name" value="PROKAR_LIPOPROTEIN"/>
    <property type="match status" value="1"/>
</dbReference>
<sequence>MLKRNPFHLYDSNGTDCGVNGVFIGQIFIAAGCIIIFVCYVVFLHNVVSRYVRQGLLARKRSSQRAQLDIELGQNTSSFGNAAQGSVSSRHSTPAPPYECEAQPPPGYDYNGNNTFNTYHIAGPATTPGQPRSGFDLERRRLFHDSPRMISWTEWLKKREQRIRQVPPAPINDSYLMARPQLPARALVGGDLDRYEIARTDRMRSEGLCPPVAVAYPPNYSYWV</sequence>
<name>A0A2C5YTW6_9HYPO</name>
<evidence type="ECO:0000313" key="3">
    <source>
        <dbReference type="EMBL" id="PHH71196.1"/>
    </source>
</evidence>
<dbReference type="EMBL" id="NJEU01000708">
    <property type="protein sequence ID" value="PHH71196.1"/>
    <property type="molecule type" value="Genomic_DNA"/>
</dbReference>
<dbReference type="OrthoDB" id="10408903at2759"/>
<dbReference type="Proteomes" id="UP000224854">
    <property type="component" value="Unassembled WGS sequence"/>
</dbReference>
<organism evidence="3 4">
    <name type="scientific">Ophiocordyceps australis</name>
    <dbReference type="NCBI Taxonomy" id="1399860"/>
    <lineage>
        <taxon>Eukaryota</taxon>
        <taxon>Fungi</taxon>
        <taxon>Dikarya</taxon>
        <taxon>Ascomycota</taxon>
        <taxon>Pezizomycotina</taxon>
        <taxon>Sordariomycetes</taxon>
        <taxon>Hypocreomycetidae</taxon>
        <taxon>Hypocreales</taxon>
        <taxon>Ophiocordycipitaceae</taxon>
        <taxon>Ophiocordyceps</taxon>
    </lineage>
</organism>
<accession>A0A2C5YTW6</accession>
<reference evidence="3 4" key="1">
    <citation type="submission" date="2017-06" db="EMBL/GenBank/DDBJ databases">
        <title>Ant-infecting Ophiocordyceps genomes reveal a high diversity of potential behavioral manipulation genes and a possible major role for enterotoxins.</title>
        <authorList>
            <person name="De Bekker C."/>
            <person name="Evans H.C."/>
            <person name="Brachmann A."/>
            <person name="Hughes D.P."/>
        </authorList>
    </citation>
    <scope>NUCLEOTIDE SEQUENCE [LARGE SCALE GENOMIC DNA]</scope>
    <source>
        <strain evidence="3 4">1348a</strain>
    </source>
</reference>
<dbReference type="AlphaFoldDB" id="A0A2C5YTW6"/>
<feature type="transmembrane region" description="Helical" evidence="2">
    <location>
        <begin position="20"/>
        <end position="43"/>
    </location>
</feature>